<evidence type="ECO:0008006" key="3">
    <source>
        <dbReference type="Google" id="ProtNLM"/>
    </source>
</evidence>
<name>A0A2M9XHD7_9LEPT</name>
<reference evidence="1 2" key="1">
    <citation type="submission" date="2017-07" db="EMBL/GenBank/DDBJ databases">
        <title>Leptospira spp. isolated from tropical soils.</title>
        <authorList>
            <person name="Thibeaux R."/>
            <person name="Iraola G."/>
            <person name="Ferres I."/>
            <person name="Bierque E."/>
            <person name="Girault D."/>
            <person name="Soupe-Gilbert M.-E."/>
            <person name="Picardeau M."/>
            <person name="Goarant C."/>
        </authorList>
    </citation>
    <scope>NUCLEOTIDE SEQUENCE [LARGE SCALE GENOMIC DNA]</scope>
    <source>
        <strain evidence="1 2">MCA1-C-A1</strain>
    </source>
</reference>
<sequence length="59" mass="6529">MEKCHCAQITFEKIVETAKQQGQDYREVVKACGAADTCTACTDYLIAYCEQHLQLVTAG</sequence>
<dbReference type="RefSeq" id="WP_100704833.1">
    <property type="nucleotide sequence ID" value="NZ_NPDL01000004.1"/>
</dbReference>
<dbReference type="InterPro" id="IPR041854">
    <property type="entry name" value="BFD-like_2Fe2S-bd_dom_sf"/>
</dbReference>
<dbReference type="EMBL" id="NPDN01000001">
    <property type="protein sequence ID" value="PJZ27083.1"/>
    <property type="molecule type" value="Genomic_DNA"/>
</dbReference>
<dbReference type="AlphaFoldDB" id="A0A2M9XHD7"/>
<dbReference type="Gene3D" id="1.10.10.1100">
    <property type="entry name" value="BFD-like [2Fe-2S]-binding domain"/>
    <property type="match status" value="1"/>
</dbReference>
<protein>
    <recommendedName>
        <fullName evidence="3">(2Fe-2S)-binding protein</fullName>
    </recommendedName>
</protein>
<dbReference type="Proteomes" id="UP000232196">
    <property type="component" value="Unassembled WGS sequence"/>
</dbReference>
<dbReference type="OrthoDB" id="341046at2"/>
<accession>A0A2M9XHD7</accession>
<keyword evidence="2" id="KW-1185">Reference proteome</keyword>
<comment type="caution">
    <text evidence="1">The sequence shown here is derived from an EMBL/GenBank/DDBJ whole genome shotgun (WGS) entry which is preliminary data.</text>
</comment>
<evidence type="ECO:0000313" key="1">
    <source>
        <dbReference type="EMBL" id="PJZ27083.1"/>
    </source>
</evidence>
<gene>
    <name evidence="1" type="ORF">CH357_00525</name>
</gene>
<organism evidence="1 2">
    <name type="scientific">Leptospira hartskeerlii</name>
    <dbReference type="NCBI Taxonomy" id="2023177"/>
    <lineage>
        <taxon>Bacteria</taxon>
        <taxon>Pseudomonadati</taxon>
        <taxon>Spirochaetota</taxon>
        <taxon>Spirochaetia</taxon>
        <taxon>Leptospirales</taxon>
        <taxon>Leptospiraceae</taxon>
        <taxon>Leptospira</taxon>
    </lineage>
</organism>
<proteinExistence type="predicted"/>
<evidence type="ECO:0000313" key="2">
    <source>
        <dbReference type="Proteomes" id="UP000232196"/>
    </source>
</evidence>